<dbReference type="PANTHER" id="PTHR30294:SF29">
    <property type="entry name" value="MULTIDRUG ABC TRANSPORTER PERMEASE YBHS-RELATED"/>
    <property type="match status" value="1"/>
</dbReference>
<keyword evidence="5 6" id="KW-0472">Membrane</keyword>
<organism evidence="7 8">
    <name type="scientific">Mahella australiensis (strain DSM 15567 / CIP 107919 / 50-1 BON)</name>
    <dbReference type="NCBI Taxonomy" id="697281"/>
    <lineage>
        <taxon>Bacteria</taxon>
        <taxon>Bacillati</taxon>
        <taxon>Bacillota</taxon>
        <taxon>Clostridia</taxon>
        <taxon>Thermoanaerobacterales</taxon>
        <taxon>Thermoanaerobacterales Family IV. Incertae Sedis</taxon>
        <taxon>Mahella</taxon>
    </lineage>
</organism>
<feature type="transmembrane region" description="Helical" evidence="6">
    <location>
        <begin position="127"/>
        <end position="149"/>
    </location>
</feature>
<keyword evidence="2" id="KW-1003">Cell membrane</keyword>
<dbReference type="InterPro" id="IPR025699">
    <property type="entry name" value="ABC2_memb-like"/>
</dbReference>
<keyword evidence="8" id="KW-1185">Reference proteome</keyword>
<sequence length="287" mass="31699">MIGVYKKELKAYFSTPTGYVFMGFFLLIAGFFFAISNLFPMVANYNGMLSNLTFIFLIVVPILTMRLMAEEMRQKTDVLLLTSPLSVNEMVLGKYFAAVTVFLITLLITCLYPLMMSFFGDIAVWEIIGGYVGFFLLGSTFIAVGLFISSLTDNQVIAAVVTFSVLLLLWVIDALQSVVPTDIISGVVFASALVAAVAIWLYSATRNIYVSLVTAIAGGAAIAGVYIVNKDLYTGFIGKVLAWFSVLNRYNEFSLGILSLSPIVYYITFSAVFVFLAIRNIEKKRWS</sequence>
<keyword evidence="4 6" id="KW-1133">Transmembrane helix</keyword>
<dbReference type="AlphaFoldDB" id="F4A3D2"/>
<dbReference type="RefSeq" id="WP_013781814.1">
    <property type="nucleotide sequence ID" value="NC_015520.1"/>
</dbReference>
<reference evidence="7 8" key="2">
    <citation type="journal article" date="2011" name="Stand. Genomic Sci.">
        <title>Complete genome sequence of Mahella australiensis type strain (50-1 BON).</title>
        <authorList>
            <person name="Sikorski J."/>
            <person name="Teshima H."/>
            <person name="Nolan M."/>
            <person name="Lucas S."/>
            <person name="Hammon N."/>
            <person name="Deshpande S."/>
            <person name="Cheng J.F."/>
            <person name="Pitluck S."/>
            <person name="Liolios K."/>
            <person name="Pagani I."/>
            <person name="Ivanova N."/>
            <person name="Huntemann M."/>
            <person name="Mavromatis K."/>
            <person name="Ovchinikova G."/>
            <person name="Pati A."/>
            <person name="Tapia R."/>
            <person name="Han C."/>
            <person name="Goodwin L."/>
            <person name="Chen A."/>
            <person name="Palaniappan K."/>
            <person name="Land M."/>
            <person name="Hauser L."/>
            <person name="Ngatchou-Djao O.D."/>
            <person name="Rohde M."/>
            <person name="Pukall R."/>
            <person name="Spring S."/>
            <person name="Abt B."/>
            <person name="Goker M."/>
            <person name="Detter J.C."/>
            <person name="Woyke T."/>
            <person name="Bristow J."/>
            <person name="Markowitz V."/>
            <person name="Hugenholtz P."/>
            <person name="Eisen J.A."/>
            <person name="Kyrpides N.C."/>
            <person name="Klenk H.P."/>
            <person name="Lapidus A."/>
        </authorList>
    </citation>
    <scope>NUCLEOTIDE SEQUENCE [LARGE SCALE GENOMIC DNA]</scope>
    <source>
        <strain evidence="8">DSM 15567 / CIP 107919 / 50-1 BON</strain>
    </source>
</reference>
<evidence type="ECO:0008006" key="9">
    <source>
        <dbReference type="Google" id="ProtNLM"/>
    </source>
</evidence>
<dbReference type="OrthoDB" id="9794512at2"/>
<dbReference type="Pfam" id="PF13346">
    <property type="entry name" value="ABC2_membrane_5"/>
    <property type="match status" value="1"/>
</dbReference>
<evidence type="ECO:0000256" key="4">
    <source>
        <dbReference type="ARBA" id="ARBA00022989"/>
    </source>
</evidence>
<evidence type="ECO:0000256" key="2">
    <source>
        <dbReference type="ARBA" id="ARBA00022475"/>
    </source>
</evidence>
<gene>
    <name evidence="7" type="ordered locus">Mahau_2216</name>
</gene>
<feature type="transmembrane region" description="Helical" evidence="6">
    <location>
        <begin position="95"/>
        <end position="115"/>
    </location>
</feature>
<feature type="transmembrane region" description="Helical" evidence="6">
    <location>
        <begin position="253"/>
        <end position="278"/>
    </location>
</feature>
<dbReference type="EMBL" id="CP002360">
    <property type="protein sequence ID" value="AEE97387.1"/>
    <property type="molecule type" value="Genomic_DNA"/>
</dbReference>
<evidence type="ECO:0000256" key="5">
    <source>
        <dbReference type="ARBA" id="ARBA00023136"/>
    </source>
</evidence>
<feature type="transmembrane region" description="Helical" evidence="6">
    <location>
        <begin position="47"/>
        <end position="65"/>
    </location>
</feature>
<evidence type="ECO:0000256" key="6">
    <source>
        <dbReference type="SAM" id="Phobius"/>
    </source>
</evidence>
<dbReference type="PANTHER" id="PTHR30294">
    <property type="entry name" value="MEMBRANE COMPONENT OF ABC TRANSPORTER YHHJ-RELATED"/>
    <property type="match status" value="1"/>
</dbReference>
<dbReference type="KEGG" id="mas:Mahau_2216"/>
<feature type="transmembrane region" description="Helical" evidence="6">
    <location>
        <begin position="156"/>
        <end position="177"/>
    </location>
</feature>
<feature type="transmembrane region" description="Helical" evidence="6">
    <location>
        <begin position="209"/>
        <end position="228"/>
    </location>
</feature>
<dbReference type="InterPro" id="IPR051449">
    <property type="entry name" value="ABC-2_transporter_component"/>
</dbReference>
<dbReference type="Proteomes" id="UP000008457">
    <property type="component" value="Chromosome"/>
</dbReference>
<evidence type="ECO:0000256" key="1">
    <source>
        <dbReference type="ARBA" id="ARBA00004651"/>
    </source>
</evidence>
<feature type="transmembrane region" description="Helical" evidence="6">
    <location>
        <begin position="183"/>
        <end position="202"/>
    </location>
</feature>
<dbReference type="eggNOG" id="COG1277">
    <property type="taxonomic scope" value="Bacteria"/>
</dbReference>
<evidence type="ECO:0000313" key="8">
    <source>
        <dbReference type="Proteomes" id="UP000008457"/>
    </source>
</evidence>
<keyword evidence="3 6" id="KW-0812">Transmembrane</keyword>
<feature type="transmembrane region" description="Helical" evidence="6">
    <location>
        <begin position="12"/>
        <end position="35"/>
    </location>
</feature>
<dbReference type="GO" id="GO:0005886">
    <property type="term" value="C:plasma membrane"/>
    <property type="evidence" value="ECO:0007669"/>
    <property type="project" value="UniProtKB-SubCell"/>
</dbReference>
<proteinExistence type="predicted"/>
<dbReference type="STRING" id="697281.Mahau_2216"/>
<dbReference type="HOGENOM" id="CLU_081003_0_0_9"/>
<evidence type="ECO:0000313" key="7">
    <source>
        <dbReference type="EMBL" id="AEE97387.1"/>
    </source>
</evidence>
<name>F4A3D2_MAHA5</name>
<reference evidence="8" key="1">
    <citation type="submission" date="2010-11" db="EMBL/GenBank/DDBJ databases">
        <title>The complete genome of Mahella australiensis DSM 15567.</title>
        <authorList>
            <consortium name="US DOE Joint Genome Institute (JGI-PGF)"/>
            <person name="Lucas S."/>
            <person name="Copeland A."/>
            <person name="Lapidus A."/>
            <person name="Bruce D."/>
            <person name="Goodwin L."/>
            <person name="Pitluck S."/>
            <person name="Kyrpides N."/>
            <person name="Mavromatis K."/>
            <person name="Pagani I."/>
            <person name="Ivanova N."/>
            <person name="Teshima H."/>
            <person name="Brettin T."/>
            <person name="Detter J.C."/>
            <person name="Han C."/>
            <person name="Tapia R."/>
            <person name="Land M."/>
            <person name="Hauser L."/>
            <person name="Markowitz V."/>
            <person name="Cheng J.-F."/>
            <person name="Hugenholtz P."/>
            <person name="Woyke T."/>
            <person name="Wu D."/>
            <person name="Spring S."/>
            <person name="Pukall R."/>
            <person name="Steenblock K."/>
            <person name="Schneider S."/>
            <person name="Klenk H.-P."/>
            <person name="Eisen J.A."/>
        </authorList>
    </citation>
    <scope>NUCLEOTIDE SEQUENCE [LARGE SCALE GENOMIC DNA]</scope>
    <source>
        <strain evidence="8">DSM 15567 / CIP 107919 / 50-1 BON</strain>
    </source>
</reference>
<comment type="subcellular location">
    <subcellularLocation>
        <location evidence="1">Cell membrane</location>
        <topology evidence="1">Multi-pass membrane protein</topology>
    </subcellularLocation>
</comment>
<protein>
    <recommendedName>
        <fullName evidence="9">ABC-2 type transporter</fullName>
    </recommendedName>
</protein>
<evidence type="ECO:0000256" key="3">
    <source>
        <dbReference type="ARBA" id="ARBA00022692"/>
    </source>
</evidence>
<accession>F4A3D2</accession>